<name>A0A1R3KV05_COCAP</name>
<protein>
    <submittedName>
        <fullName evidence="2">Uncharacterized protein</fullName>
    </submittedName>
</protein>
<feature type="compositionally biased region" description="Basic residues" evidence="1">
    <location>
        <begin position="17"/>
        <end position="27"/>
    </location>
</feature>
<evidence type="ECO:0000313" key="3">
    <source>
        <dbReference type="Proteomes" id="UP000188268"/>
    </source>
</evidence>
<dbReference type="AlphaFoldDB" id="A0A1R3KV05"/>
<evidence type="ECO:0000256" key="1">
    <source>
        <dbReference type="SAM" id="MobiDB-lite"/>
    </source>
</evidence>
<feature type="region of interest" description="Disordered" evidence="1">
    <location>
        <begin position="1"/>
        <end position="38"/>
    </location>
</feature>
<gene>
    <name evidence="2" type="ORF">CCACVL1_00766</name>
</gene>
<feature type="non-terminal residue" evidence="2">
    <location>
        <position position="1"/>
    </location>
</feature>
<accession>A0A1R3KV05</accession>
<proteinExistence type="predicted"/>
<keyword evidence="3" id="KW-1185">Reference proteome</keyword>
<dbReference type="EMBL" id="AWWV01001824">
    <property type="protein sequence ID" value="OMP10869.1"/>
    <property type="molecule type" value="Genomic_DNA"/>
</dbReference>
<dbReference type="Proteomes" id="UP000188268">
    <property type="component" value="Unassembled WGS sequence"/>
</dbReference>
<sequence>RGSFAEEGSYGDDQWKRKMLKSRRKTRDRGPWEKQYEG</sequence>
<dbReference type="Gramene" id="OMP10869">
    <property type="protein sequence ID" value="OMP10869"/>
    <property type="gene ID" value="CCACVL1_00766"/>
</dbReference>
<comment type="caution">
    <text evidence="2">The sequence shown here is derived from an EMBL/GenBank/DDBJ whole genome shotgun (WGS) entry which is preliminary data.</text>
</comment>
<organism evidence="2 3">
    <name type="scientific">Corchorus capsularis</name>
    <name type="common">Jute</name>
    <dbReference type="NCBI Taxonomy" id="210143"/>
    <lineage>
        <taxon>Eukaryota</taxon>
        <taxon>Viridiplantae</taxon>
        <taxon>Streptophyta</taxon>
        <taxon>Embryophyta</taxon>
        <taxon>Tracheophyta</taxon>
        <taxon>Spermatophyta</taxon>
        <taxon>Magnoliopsida</taxon>
        <taxon>eudicotyledons</taxon>
        <taxon>Gunneridae</taxon>
        <taxon>Pentapetalae</taxon>
        <taxon>rosids</taxon>
        <taxon>malvids</taxon>
        <taxon>Malvales</taxon>
        <taxon>Malvaceae</taxon>
        <taxon>Grewioideae</taxon>
        <taxon>Apeibeae</taxon>
        <taxon>Corchorus</taxon>
    </lineage>
</organism>
<feature type="compositionally biased region" description="Basic and acidic residues" evidence="1">
    <location>
        <begin position="28"/>
        <end position="38"/>
    </location>
</feature>
<evidence type="ECO:0000313" key="2">
    <source>
        <dbReference type="EMBL" id="OMP10869.1"/>
    </source>
</evidence>
<reference evidence="2 3" key="1">
    <citation type="submission" date="2013-09" db="EMBL/GenBank/DDBJ databases">
        <title>Corchorus capsularis genome sequencing.</title>
        <authorList>
            <person name="Alam M."/>
            <person name="Haque M.S."/>
            <person name="Islam M.S."/>
            <person name="Emdad E.M."/>
            <person name="Islam M.M."/>
            <person name="Ahmed B."/>
            <person name="Halim A."/>
            <person name="Hossen Q.M.M."/>
            <person name="Hossain M.Z."/>
            <person name="Ahmed R."/>
            <person name="Khan M.M."/>
            <person name="Islam R."/>
            <person name="Rashid M.M."/>
            <person name="Khan S.A."/>
            <person name="Rahman M.S."/>
            <person name="Alam M."/>
        </authorList>
    </citation>
    <scope>NUCLEOTIDE SEQUENCE [LARGE SCALE GENOMIC DNA]</scope>
    <source>
        <strain evidence="3">cv. CVL-1</strain>
        <tissue evidence="2">Whole seedling</tissue>
    </source>
</reference>